<comment type="subcellular location">
    <subcellularLocation>
        <location evidence="1">Nucleus</location>
    </subcellularLocation>
</comment>
<dbReference type="Proteomes" id="UP001369815">
    <property type="component" value="Unassembled WGS sequence"/>
</dbReference>
<dbReference type="InterPro" id="IPR019364">
    <property type="entry name" value="Mediatior_Med8_fun/met"/>
</dbReference>
<feature type="compositionally biased region" description="Polar residues" evidence="2">
    <location>
        <begin position="135"/>
        <end position="148"/>
    </location>
</feature>
<dbReference type="EMBL" id="JBANMG010000009">
    <property type="protein sequence ID" value="KAK6948874.1"/>
    <property type="molecule type" value="Genomic_DNA"/>
</dbReference>
<accession>A0AAX6M8U4</accession>
<dbReference type="AlphaFoldDB" id="A0AAX6M8U4"/>
<evidence type="ECO:0000313" key="4">
    <source>
        <dbReference type="Proteomes" id="UP001369815"/>
    </source>
</evidence>
<evidence type="ECO:0000313" key="3">
    <source>
        <dbReference type="EMBL" id="KAK6948874.1"/>
    </source>
</evidence>
<comment type="subunit">
    <text evidence="1">Component of the Mediator complex.</text>
</comment>
<keyword evidence="1" id="KW-0539">Nucleus</keyword>
<keyword evidence="1" id="KW-0010">Activator</keyword>
<organism evidence="3 4">
    <name type="scientific">Daldinia eschscholtzii</name>
    <dbReference type="NCBI Taxonomy" id="292717"/>
    <lineage>
        <taxon>Eukaryota</taxon>
        <taxon>Fungi</taxon>
        <taxon>Dikarya</taxon>
        <taxon>Ascomycota</taxon>
        <taxon>Pezizomycotina</taxon>
        <taxon>Sordariomycetes</taxon>
        <taxon>Xylariomycetidae</taxon>
        <taxon>Xylariales</taxon>
        <taxon>Hypoxylaceae</taxon>
        <taxon>Daldinia</taxon>
    </lineage>
</organism>
<comment type="caution">
    <text evidence="3">The sequence shown here is derived from an EMBL/GenBank/DDBJ whole genome shotgun (WGS) entry which is preliminary data.</text>
</comment>
<feature type="region of interest" description="Disordered" evidence="2">
    <location>
        <begin position="133"/>
        <end position="156"/>
    </location>
</feature>
<proteinExistence type="inferred from homology"/>
<evidence type="ECO:0000256" key="1">
    <source>
        <dbReference type="RuleBase" id="RU364144"/>
    </source>
</evidence>
<feature type="region of interest" description="Disordered" evidence="2">
    <location>
        <begin position="195"/>
        <end position="246"/>
    </location>
</feature>
<feature type="compositionally biased region" description="Acidic residues" evidence="2">
    <location>
        <begin position="204"/>
        <end position="229"/>
    </location>
</feature>
<keyword evidence="1" id="KW-0805">Transcription regulation</keyword>
<comment type="similarity">
    <text evidence="1">Belongs to the Mediator complex subunit 8 family.</text>
</comment>
<keyword evidence="1" id="KW-0804">Transcription</keyword>
<dbReference type="GO" id="GO:0003712">
    <property type="term" value="F:transcription coregulator activity"/>
    <property type="evidence" value="ECO:0007669"/>
    <property type="project" value="InterPro"/>
</dbReference>
<protein>
    <recommendedName>
        <fullName evidence="1">Mediator of RNA polymerase II transcription subunit 8</fullName>
    </recommendedName>
    <alternativeName>
        <fullName evidence="1">Mediator complex subunit 8</fullName>
    </alternativeName>
</protein>
<dbReference type="GO" id="GO:0006357">
    <property type="term" value="P:regulation of transcription by RNA polymerase II"/>
    <property type="evidence" value="ECO:0007669"/>
    <property type="project" value="InterPro"/>
</dbReference>
<keyword evidence="4" id="KW-1185">Reference proteome</keyword>
<dbReference type="GO" id="GO:0016592">
    <property type="term" value="C:mediator complex"/>
    <property type="evidence" value="ECO:0007669"/>
    <property type="project" value="InterPro"/>
</dbReference>
<sequence>MASLNLTQDEFRAIEQTRQRLSQISSSIASLKSDVFISNPLPNLYVLLLWLLTQMLMNIAVENHFKPTQKSSKSLISVTSPAAEIFSRIAVHPSTNYPGRTQEMVLQRLLRKKPEPDIATSMDEGRNLVAALTPHSASQGLTGTSTSPAKGPEEELESIWNSVRDFCEERMRDYVINEGDDMFTEEERERGIENVRTGLRRSLEDDEEEEDEEEEGAGGANEDEDDDVMIIDRPPPPPAPSVSTQEVEGALLENIMRFAARGEFVTR</sequence>
<evidence type="ECO:0000256" key="2">
    <source>
        <dbReference type="SAM" id="MobiDB-lite"/>
    </source>
</evidence>
<reference evidence="3 4" key="1">
    <citation type="journal article" date="2024" name="Front Chem Biol">
        <title>Unveiling the potential of Daldinia eschscholtzii MFLUCC 19-0629 through bioactivity and bioinformatics studies for enhanced sustainable agriculture production.</title>
        <authorList>
            <person name="Brooks S."/>
            <person name="Weaver J.A."/>
            <person name="Klomchit A."/>
            <person name="Alharthi S.A."/>
            <person name="Onlamun T."/>
            <person name="Nurani R."/>
            <person name="Vong T.K."/>
            <person name="Alberti F."/>
            <person name="Greco C."/>
        </authorList>
    </citation>
    <scope>NUCLEOTIDE SEQUENCE [LARGE SCALE GENOMIC DNA]</scope>
    <source>
        <strain evidence="3">MFLUCC 19-0629</strain>
    </source>
</reference>
<dbReference type="Gene3D" id="6.10.250.2610">
    <property type="match status" value="1"/>
</dbReference>
<comment type="function">
    <text evidence="1">Component of the Mediator complex, a coactivator involved in the regulated transcription of nearly all RNA polymerase II-dependent genes. Mediator functions as a bridge to convey information from gene-specific regulatory proteins to the basal RNA polymerase II transcription machinery. Mediator is recruited to promoters by direct interactions with regulatory proteins and serves as a scaffold for the assembly of a functional preinitiation complex with RNA polymerase II and the general transcription factors.</text>
</comment>
<dbReference type="Pfam" id="PF10232">
    <property type="entry name" value="Med8"/>
    <property type="match status" value="1"/>
</dbReference>
<gene>
    <name evidence="1" type="primary">MED8</name>
    <name evidence="3" type="ORF">Daesc_008945</name>
</gene>
<name>A0AAX6M8U4_9PEZI</name>